<evidence type="ECO:0000256" key="1">
    <source>
        <dbReference type="ARBA" id="ARBA00022729"/>
    </source>
</evidence>
<evidence type="ECO:0000259" key="5">
    <source>
        <dbReference type="SMART" id="SM00560"/>
    </source>
</evidence>
<proteinExistence type="predicted"/>
<dbReference type="Proteomes" id="UP000189670">
    <property type="component" value="Unassembled WGS sequence"/>
</dbReference>
<dbReference type="AlphaFoldDB" id="A0A1V1PB86"/>
<dbReference type="EMBL" id="ATBP01000191">
    <property type="protein sequence ID" value="ETR72033.1"/>
    <property type="molecule type" value="Genomic_DNA"/>
</dbReference>
<organism evidence="6 7">
    <name type="scientific">Candidatus Magnetoglobus multicellularis str. Araruama</name>
    <dbReference type="NCBI Taxonomy" id="890399"/>
    <lineage>
        <taxon>Bacteria</taxon>
        <taxon>Pseudomonadati</taxon>
        <taxon>Thermodesulfobacteriota</taxon>
        <taxon>Desulfobacteria</taxon>
        <taxon>Desulfobacterales</taxon>
        <taxon>Desulfobacteraceae</taxon>
        <taxon>Candidatus Magnetoglobus</taxon>
    </lineage>
</organism>
<dbReference type="InterPro" id="IPR006558">
    <property type="entry name" value="LamG-like"/>
</dbReference>
<feature type="compositionally biased region" description="Polar residues" evidence="3">
    <location>
        <begin position="1"/>
        <end position="22"/>
    </location>
</feature>
<evidence type="ECO:0000256" key="3">
    <source>
        <dbReference type="SAM" id="MobiDB-lite"/>
    </source>
</evidence>
<dbReference type="Gene3D" id="2.60.40.3440">
    <property type="match status" value="2"/>
</dbReference>
<feature type="domain" description="LamG-like jellyroll fold" evidence="5">
    <location>
        <begin position="397"/>
        <end position="515"/>
    </location>
</feature>
<dbReference type="InterPro" id="IPR001791">
    <property type="entry name" value="Laminin_G"/>
</dbReference>
<evidence type="ECO:0000313" key="7">
    <source>
        <dbReference type="Proteomes" id="UP000189670"/>
    </source>
</evidence>
<evidence type="ECO:0000256" key="2">
    <source>
        <dbReference type="ARBA" id="ARBA00023157"/>
    </source>
</evidence>
<dbReference type="NCBIfam" id="NF012211">
    <property type="entry name" value="tand_rpt_95"/>
    <property type="match status" value="3"/>
</dbReference>
<keyword evidence="1" id="KW-0732">Signal</keyword>
<dbReference type="Pfam" id="PF13385">
    <property type="entry name" value="Laminin_G_3"/>
    <property type="match status" value="1"/>
</dbReference>
<dbReference type="InterPro" id="IPR040853">
    <property type="entry name" value="RapA2_cadherin-like"/>
</dbReference>
<dbReference type="SMART" id="SM00282">
    <property type="entry name" value="LamG"/>
    <property type="match status" value="1"/>
</dbReference>
<protein>
    <submittedName>
        <fullName evidence="6">Uncharacterized protein</fullName>
    </submittedName>
</protein>
<dbReference type="Pfam" id="PF17803">
    <property type="entry name" value="Cadherin_4"/>
    <property type="match status" value="1"/>
</dbReference>
<dbReference type="InterPro" id="IPR013320">
    <property type="entry name" value="ConA-like_dom_sf"/>
</dbReference>
<name>A0A1V1PB86_9BACT</name>
<accession>A0A1V1PB86</accession>
<keyword evidence="2" id="KW-1015">Disulfide bond</keyword>
<feature type="domain" description="Laminin G" evidence="4">
    <location>
        <begin position="397"/>
        <end position="510"/>
    </location>
</feature>
<reference evidence="7" key="1">
    <citation type="submission" date="2012-11" db="EMBL/GenBank/DDBJ databases">
        <authorList>
            <person name="Lucero-Rivera Y.E."/>
            <person name="Tovar-Ramirez D."/>
        </authorList>
    </citation>
    <scope>NUCLEOTIDE SEQUENCE [LARGE SCALE GENOMIC DNA]</scope>
    <source>
        <strain evidence="7">Araruama</strain>
    </source>
</reference>
<dbReference type="Pfam" id="PF17963">
    <property type="entry name" value="Big_9"/>
    <property type="match status" value="2"/>
</dbReference>
<evidence type="ECO:0000259" key="4">
    <source>
        <dbReference type="SMART" id="SM00282"/>
    </source>
</evidence>
<dbReference type="SMART" id="SM00560">
    <property type="entry name" value="LamGL"/>
    <property type="match status" value="1"/>
</dbReference>
<comment type="caution">
    <text evidence="6">The sequence shown here is derived from an EMBL/GenBank/DDBJ whole genome shotgun (WGS) entry which is preliminary data.</text>
</comment>
<gene>
    <name evidence="6" type="ORF">OMM_07751</name>
</gene>
<evidence type="ECO:0000313" key="6">
    <source>
        <dbReference type="EMBL" id="ETR72033.1"/>
    </source>
</evidence>
<feature type="non-terminal residue" evidence="6">
    <location>
        <position position="1217"/>
    </location>
</feature>
<dbReference type="Gene3D" id="2.60.120.200">
    <property type="match status" value="1"/>
</dbReference>
<dbReference type="SUPFAM" id="SSF49899">
    <property type="entry name" value="Concanavalin A-like lectins/glucanases"/>
    <property type="match status" value="1"/>
</dbReference>
<feature type="region of interest" description="Disordered" evidence="3">
    <location>
        <begin position="1"/>
        <end position="26"/>
    </location>
</feature>
<sequence length="1217" mass="135361">MAPPISTWNDMSHNENHASQSESKYRPVYRTNQISQLPAISFDGLDDFLSHDYSGQLPLNELSLFSVARFHYDKVKDESQALFTLGEHIRKGIRLGCLDSESNYQPMIKAYHRTSERIFMHSQPMPDDTFHALSAILYTNQTLFGIDTQIENETYTELPGQLDYGQSLKLLIGSDMRQDAFETSFAKSDIAEIIMYDLGLSKAQVTIIQTYLNVKYGLSTTRQDLGLTDYTHELCGIGRESDGSSRVFYSGGLIIRDDGFVSDNGDYLYAAHNGNPIIETPDHTPHHIHSRWDRVWKLIWIDSQNNGGRVEVAFDTSAANINTMPIYAGLLGRNNDNEDFSEISVVDKQFYENEIRFKVNISDLQNYSCLTLGMNPGFALAFDQTGYLESTHFERPYSMTVCAWIKLTDTSAGEIISWTDAQNNYQAALLLNNGFLTYVENSHRLNGTIELSENAWIHVAVSKNGNTVTLFVNGQLDATDTNLHETIVSEKLFIGQFLQGVMDNLVIWNQALSAEQIRINMRQMQTEQHASLIAYWPINDPVRVYEMISGQSANMENIRLIVSDAPLSTGKSIAFTEQPGDIQCDDVGIRMTYHAENSAQVIISKIDRAPSVVPQTKAKILAGQYWIVDRFDSGNVDFDISFTVAEDLVEKDRYIKLFHRNANGDSNWELLAVSTGIDTLFNRVSFSHITQTGQFILVRGNTAPTIQAVPDQISFEDTWHHIPFLVTDMETSVSLTIRIESAQKLISDGEYSVDYADGAYTLSILPAANMYGAGNVNLIATDPEGLSDTIHFIQVVQPTNDPPDPYSGTMTFMQGDQISTYTLTANDIDGDLVQFIIVDDTAAGGMLTLTQRNLGICSYTPDDTISEQEYYFDFKAFDGLLDSSPGRIYIKINPPVADPGELTLDEDMIANGTLTGTIGPDGNINDAYFKISKQAQKGDIVINDQITGAYIYKPFADVNGHDSFEFVYNDGVMDSVAAQISITIQPVDDPPFAWGDDFTFYEDTPATGFISASDADFDVLTFTILKQPQKGSVTLTNINTGAFTYIPIANQTGNDAFFYRVHDHRYVSSPSLVNIYLTPVNDPPVAYNTPIACLEDTPVSYSFSAFDMENDPLEYSIDIPPSKGLVTINTENPSCFTYTPNDGTSGEDSFMFRASDNELTSNLAVVSIYITPVNDAPVGFSEVLTLDEDTSISYTLSAFDADGDWVGRRMNTMPEKG</sequence>